<keyword evidence="4" id="KW-1185">Reference proteome</keyword>
<dbReference type="InterPro" id="IPR036869">
    <property type="entry name" value="J_dom_sf"/>
</dbReference>
<proteinExistence type="predicted"/>
<dbReference type="Pfam" id="PF00226">
    <property type="entry name" value="DnaJ"/>
    <property type="match status" value="1"/>
</dbReference>
<dbReference type="OMA" id="CWPRYGE"/>
<reference evidence="3 4" key="1">
    <citation type="journal article" date="2007" name="Proc. Natl. Acad. Sci. U.S.A.">
        <title>The tiny eukaryote Ostreococcus provides genomic insights into the paradox of plankton speciation.</title>
        <authorList>
            <person name="Palenik B."/>
            <person name="Grimwood J."/>
            <person name="Aerts A."/>
            <person name="Rouze P."/>
            <person name="Salamov A."/>
            <person name="Putnam N."/>
            <person name="Dupont C."/>
            <person name="Jorgensen R."/>
            <person name="Derelle E."/>
            <person name="Rombauts S."/>
            <person name="Zhou K."/>
            <person name="Otillar R."/>
            <person name="Merchant S.S."/>
            <person name="Podell S."/>
            <person name="Gaasterland T."/>
            <person name="Napoli C."/>
            <person name="Gendler K."/>
            <person name="Manuell A."/>
            <person name="Tai V."/>
            <person name="Vallon O."/>
            <person name="Piganeau G."/>
            <person name="Jancek S."/>
            <person name="Heijde M."/>
            <person name="Jabbari K."/>
            <person name="Bowler C."/>
            <person name="Lohr M."/>
            <person name="Robbens S."/>
            <person name="Werner G."/>
            <person name="Dubchak I."/>
            <person name="Pazour G.J."/>
            <person name="Ren Q."/>
            <person name="Paulsen I."/>
            <person name="Delwiche C."/>
            <person name="Schmutz J."/>
            <person name="Rokhsar D."/>
            <person name="Van de Peer Y."/>
            <person name="Moreau H."/>
            <person name="Grigoriev I.V."/>
        </authorList>
    </citation>
    <scope>NUCLEOTIDE SEQUENCE [LARGE SCALE GENOMIC DNA]</scope>
    <source>
        <strain evidence="3 4">CCE9901</strain>
    </source>
</reference>
<dbReference type="KEGG" id="olu:OSTLU_92602"/>
<dbReference type="AlphaFoldDB" id="A4RVZ9"/>
<dbReference type="Proteomes" id="UP000001568">
    <property type="component" value="Chromosome 4"/>
</dbReference>
<dbReference type="SMART" id="SM00271">
    <property type="entry name" value="DnaJ"/>
    <property type="match status" value="1"/>
</dbReference>
<dbReference type="Gene3D" id="1.10.287.110">
    <property type="entry name" value="DnaJ domain"/>
    <property type="match status" value="1"/>
</dbReference>
<dbReference type="RefSeq" id="XP_001417238.1">
    <property type="nucleotide sequence ID" value="XM_001417201.1"/>
</dbReference>
<evidence type="ECO:0000259" key="2">
    <source>
        <dbReference type="PROSITE" id="PS50076"/>
    </source>
</evidence>
<organism evidence="3 4">
    <name type="scientific">Ostreococcus lucimarinus (strain CCE9901)</name>
    <dbReference type="NCBI Taxonomy" id="436017"/>
    <lineage>
        <taxon>Eukaryota</taxon>
        <taxon>Viridiplantae</taxon>
        <taxon>Chlorophyta</taxon>
        <taxon>Mamiellophyceae</taxon>
        <taxon>Mamiellales</taxon>
        <taxon>Bathycoccaceae</taxon>
        <taxon>Ostreococcus</taxon>
    </lineage>
</organism>
<dbReference type="SUPFAM" id="SSF46565">
    <property type="entry name" value="Chaperone J-domain"/>
    <property type="match status" value="1"/>
</dbReference>
<dbReference type="Gramene" id="ABO95531">
    <property type="protein sequence ID" value="ABO95531"/>
    <property type="gene ID" value="OSTLU_92602"/>
</dbReference>
<dbReference type="PANTHER" id="PTHR43908:SF3">
    <property type="entry name" value="AT29763P-RELATED"/>
    <property type="match status" value="1"/>
</dbReference>
<name>A4RVZ9_OSTLU</name>
<feature type="transmembrane region" description="Helical" evidence="1">
    <location>
        <begin position="190"/>
        <end position="213"/>
    </location>
</feature>
<keyword evidence="1" id="KW-0472">Membrane</keyword>
<dbReference type="PROSITE" id="PS50076">
    <property type="entry name" value="DNAJ_2"/>
    <property type="match status" value="1"/>
</dbReference>
<evidence type="ECO:0000256" key="1">
    <source>
        <dbReference type="SAM" id="Phobius"/>
    </source>
</evidence>
<gene>
    <name evidence="3" type="ORF">OSTLU_92602</name>
</gene>
<dbReference type="EMBL" id="CP000584">
    <property type="protein sequence ID" value="ABO95531.1"/>
    <property type="molecule type" value="Genomic_DNA"/>
</dbReference>
<dbReference type="GO" id="GO:0071218">
    <property type="term" value="P:cellular response to misfolded protein"/>
    <property type="evidence" value="ECO:0007669"/>
    <property type="project" value="TreeGrafter"/>
</dbReference>
<protein>
    <recommendedName>
        <fullName evidence="2">J domain-containing protein</fullName>
    </recommendedName>
</protein>
<dbReference type="GeneID" id="5001356"/>
<dbReference type="STRING" id="436017.A4RVZ9"/>
<dbReference type="CDD" id="cd06257">
    <property type="entry name" value="DnaJ"/>
    <property type="match status" value="1"/>
</dbReference>
<dbReference type="InterPro" id="IPR001623">
    <property type="entry name" value="DnaJ_domain"/>
</dbReference>
<feature type="domain" description="J" evidence="2">
    <location>
        <begin position="83"/>
        <end position="147"/>
    </location>
</feature>
<dbReference type="eggNOG" id="KOG0713">
    <property type="taxonomic scope" value="Eukaryota"/>
</dbReference>
<accession>A4RVZ9</accession>
<dbReference type="PANTHER" id="PTHR43908">
    <property type="entry name" value="AT29763P-RELATED"/>
    <property type="match status" value="1"/>
</dbReference>
<sequence>MAERTVIYDIHDFCPPPTATSRVRACYGFFARADRPGATSRAADIVARPAMSTSDLSDVETAREARAESGRAACARVLATQRDYYRVLELPRAASAADVKKAYRNLARVLHPDKCDDPRATDAMAIVTSAHSTLTTPALRAAYDLYAARVDVGDANADSFGEWQSKEGAAAVHLPPWLIKAMATPVLAQLIGFLALVLLLAAAALALALALAYFVVHMAFWFACCFGCCGSCWPRYGMGARVHAKRQARFTEMLKDYERAAMEASARGDEGPAPTVFFAQWNVDHPEPDWVERIREEDRAEAAARASPAYGAT</sequence>
<keyword evidence="1" id="KW-0812">Transmembrane</keyword>
<feature type="transmembrane region" description="Helical" evidence="1">
    <location>
        <begin position="219"/>
        <end position="236"/>
    </location>
</feature>
<keyword evidence="1" id="KW-1133">Transmembrane helix</keyword>
<dbReference type="InterPro" id="IPR051100">
    <property type="entry name" value="DnaJ_subfamily_B/C"/>
</dbReference>
<dbReference type="HOGENOM" id="CLU_077259_0_0_1"/>
<dbReference type="PRINTS" id="PR00625">
    <property type="entry name" value="JDOMAIN"/>
</dbReference>
<evidence type="ECO:0000313" key="4">
    <source>
        <dbReference type="Proteomes" id="UP000001568"/>
    </source>
</evidence>
<dbReference type="GO" id="GO:0005789">
    <property type="term" value="C:endoplasmic reticulum membrane"/>
    <property type="evidence" value="ECO:0007669"/>
    <property type="project" value="TreeGrafter"/>
</dbReference>
<evidence type="ECO:0000313" key="3">
    <source>
        <dbReference type="EMBL" id="ABO95531.1"/>
    </source>
</evidence>
<dbReference type="OrthoDB" id="445556at2759"/>
<dbReference type="GO" id="GO:0030544">
    <property type="term" value="F:Hsp70 protein binding"/>
    <property type="evidence" value="ECO:0007669"/>
    <property type="project" value="TreeGrafter"/>
</dbReference>